<keyword evidence="7" id="KW-1185">Reference proteome</keyword>
<dbReference type="InterPro" id="IPR011010">
    <property type="entry name" value="DNA_brk_join_enz"/>
</dbReference>
<comment type="similarity">
    <text evidence="1">Belongs to the 'phage' integrase family.</text>
</comment>
<gene>
    <name evidence="6" type="ORF">Y5W_01032</name>
</gene>
<dbReference type="Pfam" id="PF00589">
    <property type="entry name" value="Phage_integrase"/>
    <property type="match status" value="1"/>
</dbReference>
<organism evidence="6 7">
    <name type="scientific">Alloalcanivorax profundimaris</name>
    <dbReference type="NCBI Taxonomy" id="2735259"/>
    <lineage>
        <taxon>Bacteria</taxon>
        <taxon>Pseudomonadati</taxon>
        <taxon>Pseudomonadota</taxon>
        <taxon>Gammaproteobacteria</taxon>
        <taxon>Oceanospirillales</taxon>
        <taxon>Alcanivoracaceae</taxon>
        <taxon>Alloalcanivorax</taxon>
    </lineage>
</organism>
<evidence type="ECO:0000256" key="3">
    <source>
        <dbReference type="ARBA" id="ARBA00023125"/>
    </source>
</evidence>
<evidence type="ECO:0000256" key="4">
    <source>
        <dbReference type="ARBA" id="ARBA00023172"/>
    </source>
</evidence>
<dbReference type="Pfam" id="PF22022">
    <property type="entry name" value="Phage_int_M"/>
    <property type="match status" value="1"/>
</dbReference>
<evidence type="ECO:0000256" key="1">
    <source>
        <dbReference type="ARBA" id="ARBA00008857"/>
    </source>
</evidence>
<protein>
    <submittedName>
        <fullName evidence="6">Phage integrase family site specific recombinase</fullName>
    </submittedName>
</protein>
<dbReference type="PANTHER" id="PTHR30629:SF2">
    <property type="entry name" value="PROPHAGE INTEGRASE INTS-RELATED"/>
    <property type="match status" value="1"/>
</dbReference>
<dbReference type="Gene3D" id="1.10.443.10">
    <property type="entry name" value="Intergrase catalytic core"/>
    <property type="match status" value="1"/>
</dbReference>
<keyword evidence="2" id="KW-0229">DNA integration</keyword>
<reference evidence="6 7" key="1">
    <citation type="submission" date="2012-09" db="EMBL/GenBank/DDBJ databases">
        <title>Genome Sequence of alkane-degrading Bacterium Alcanivorax sp. 521-1.</title>
        <authorList>
            <person name="Lai Q."/>
            <person name="Shao Z."/>
        </authorList>
    </citation>
    <scope>NUCLEOTIDE SEQUENCE [LARGE SCALE GENOMIC DNA]</scope>
    <source>
        <strain evidence="6 7">521-1</strain>
    </source>
</reference>
<accession>A0ABS0ANM2</accession>
<name>A0ABS0ANM2_9GAMM</name>
<feature type="domain" description="Tyr recombinase" evidence="5">
    <location>
        <begin position="198"/>
        <end position="393"/>
    </location>
</feature>
<keyword evidence="3" id="KW-0238">DNA-binding</keyword>
<sequence>MAKLTATQVASLAKREPKKHTDGGGLYFCVRRAGSPYWMLRYSHAGKRREATLGAYPALSLANARLQAETMKKELRDGRDPLVEKKKQELPDIRTIRQLFDDWHESDLSRRLQHPGIPKRIYTKEIDPVIGTYPISDVTPREIRRIIQRVVESGRPTIANDTLMYLKQLFRHGMKLDLCHNNPASPFTATDAGGLETSRDRMLTPEEIRHAFQIFRDNISSFGRDNYLACCLFLVLGVRKSELCEALWEEFDLEAAVWDLPAHRSKTGTAISIPLPTQAVEWLTTLKGFACGSAHVFPARRASKRPHMGPDTLNRAISKLFGREAGRKQQPPNKMGDLEHFTVHDLRRTFRSLAAAEGVPSHVAERCLNHKLKGVEGIYDRHDYFEERAIAHQEIANLISTLT</sequence>
<evidence type="ECO:0000259" key="5">
    <source>
        <dbReference type="PROSITE" id="PS51898"/>
    </source>
</evidence>
<keyword evidence="4" id="KW-0233">DNA recombination</keyword>
<dbReference type="InterPro" id="IPR013762">
    <property type="entry name" value="Integrase-like_cat_sf"/>
</dbReference>
<dbReference type="CDD" id="cd00801">
    <property type="entry name" value="INT_P4_C"/>
    <property type="match status" value="1"/>
</dbReference>
<dbReference type="RefSeq" id="WP_194864408.1">
    <property type="nucleotide sequence ID" value="NZ_ARXX01000011.1"/>
</dbReference>
<dbReference type="InterPro" id="IPR025166">
    <property type="entry name" value="Integrase_DNA_bind_dom"/>
</dbReference>
<dbReference type="Gene3D" id="1.10.150.130">
    <property type="match status" value="1"/>
</dbReference>
<evidence type="ECO:0000256" key="2">
    <source>
        <dbReference type="ARBA" id="ARBA00022908"/>
    </source>
</evidence>
<dbReference type="PANTHER" id="PTHR30629">
    <property type="entry name" value="PROPHAGE INTEGRASE"/>
    <property type="match status" value="1"/>
</dbReference>
<dbReference type="InterPro" id="IPR002104">
    <property type="entry name" value="Integrase_catalytic"/>
</dbReference>
<dbReference type="Gene3D" id="3.30.160.390">
    <property type="entry name" value="Integrase, DNA-binding domain"/>
    <property type="match status" value="1"/>
</dbReference>
<dbReference type="Pfam" id="PF13356">
    <property type="entry name" value="Arm-DNA-bind_3"/>
    <property type="match status" value="1"/>
</dbReference>
<proteinExistence type="inferred from homology"/>
<dbReference type="InterPro" id="IPR010998">
    <property type="entry name" value="Integrase_recombinase_N"/>
</dbReference>
<dbReference type="InterPro" id="IPR050808">
    <property type="entry name" value="Phage_Integrase"/>
</dbReference>
<dbReference type="Proteomes" id="UP000662703">
    <property type="component" value="Unassembled WGS sequence"/>
</dbReference>
<dbReference type="InterPro" id="IPR053876">
    <property type="entry name" value="Phage_int_M"/>
</dbReference>
<comment type="caution">
    <text evidence="6">The sequence shown here is derived from an EMBL/GenBank/DDBJ whole genome shotgun (WGS) entry which is preliminary data.</text>
</comment>
<evidence type="ECO:0000313" key="7">
    <source>
        <dbReference type="Proteomes" id="UP000662703"/>
    </source>
</evidence>
<dbReference type="InterPro" id="IPR038488">
    <property type="entry name" value="Integrase_DNA-bd_sf"/>
</dbReference>
<evidence type="ECO:0000313" key="6">
    <source>
        <dbReference type="EMBL" id="MBF5055738.1"/>
    </source>
</evidence>
<dbReference type="SUPFAM" id="SSF56349">
    <property type="entry name" value="DNA breaking-rejoining enzymes"/>
    <property type="match status" value="1"/>
</dbReference>
<dbReference type="PROSITE" id="PS51898">
    <property type="entry name" value="TYR_RECOMBINASE"/>
    <property type="match status" value="1"/>
</dbReference>
<dbReference type="EMBL" id="ARXX01000011">
    <property type="protein sequence ID" value="MBF5055738.1"/>
    <property type="molecule type" value="Genomic_DNA"/>
</dbReference>